<evidence type="ECO:0000313" key="2">
    <source>
        <dbReference type="EMBL" id="TSB46898.1"/>
    </source>
</evidence>
<feature type="transmembrane region" description="Helical" evidence="1">
    <location>
        <begin position="29"/>
        <end position="46"/>
    </location>
</feature>
<feature type="transmembrane region" description="Helical" evidence="1">
    <location>
        <begin position="161"/>
        <end position="183"/>
    </location>
</feature>
<dbReference type="Proteomes" id="UP000318521">
    <property type="component" value="Unassembled WGS sequence"/>
</dbReference>
<feature type="transmembrane region" description="Helical" evidence="1">
    <location>
        <begin position="75"/>
        <end position="99"/>
    </location>
</feature>
<sequence length="201" mass="23313">MIEGLLMYWLCWAAWITVTFLLPKSTKRYRYSVFILMFIILYSVNITIASSTLNVGMIWLSMGCYLHVRNQKALTLLFYMISAWLLSALYAGFSLWVLYDPIILIAPQSWMAAFIICFSSIFIAKDYKMKVGISILGMIHGEVLAQLVYGQIWGMYVIGDWMFYDVLAMVCVFFIFMGIFAACMRFFEKWVKSHPYASQSL</sequence>
<keyword evidence="1" id="KW-0812">Transmembrane</keyword>
<reference evidence="2 3" key="1">
    <citation type="submission" date="2019-07" db="EMBL/GenBank/DDBJ databases">
        <authorList>
            <person name="Park Y.J."/>
            <person name="Jeong S.E."/>
            <person name="Jung H.S."/>
        </authorList>
    </citation>
    <scope>NUCLEOTIDE SEQUENCE [LARGE SCALE GENOMIC DNA]</scope>
    <source>
        <strain evidence="3">P16(2019)</strain>
    </source>
</reference>
<dbReference type="AlphaFoldDB" id="A0A553ZZM7"/>
<dbReference type="Pfam" id="PF24124">
    <property type="entry name" value="YphA"/>
    <property type="match status" value="1"/>
</dbReference>
<feature type="transmembrane region" description="Helical" evidence="1">
    <location>
        <begin position="6"/>
        <end position="22"/>
    </location>
</feature>
<dbReference type="RefSeq" id="WP_143848128.1">
    <property type="nucleotide sequence ID" value="NZ_VLXZ01000004.1"/>
</dbReference>
<keyword evidence="3" id="KW-1185">Reference proteome</keyword>
<proteinExistence type="predicted"/>
<feature type="transmembrane region" description="Helical" evidence="1">
    <location>
        <begin position="105"/>
        <end position="124"/>
    </location>
</feature>
<protein>
    <submittedName>
        <fullName evidence="2">Uncharacterized protein</fullName>
    </submittedName>
</protein>
<comment type="caution">
    <text evidence="2">The sequence shown here is derived from an EMBL/GenBank/DDBJ whole genome shotgun (WGS) entry which is preliminary data.</text>
</comment>
<name>A0A553ZZM7_9BACI</name>
<dbReference type="EMBL" id="VLXZ01000004">
    <property type="protein sequence ID" value="TSB46898.1"/>
    <property type="molecule type" value="Genomic_DNA"/>
</dbReference>
<accession>A0A553ZZM7</accession>
<keyword evidence="1" id="KW-1133">Transmembrane helix</keyword>
<feature type="transmembrane region" description="Helical" evidence="1">
    <location>
        <begin position="131"/>
        <end position="149"/>
    </location>
</feature>
<keyword evidence="1" id="KW-0472">Membrane</keyword>
<gene>
    <name evidence="2" type="ORF">FN960_07705</name>
</gene>
<dbReference type="InterPro" id="IPR014617">
    <property type="entry name" value="YphA_Bacsu"/>
</dbReference>
<evidence type="ECO:0000313" key="3">
    <source>
        <dbReference type="Proteomes" id="UP000318521"/>
    </source>
</evidence>
<evidence type="ECO:0000256" key="1">
    <source>
        <dbReference type="SAM" id="Phobius"/>
    </source>
</evidence>
<organism evidence="2 3">
    <name type="scientific">Alkalicoccobacillus porphyridii</name>
    <dbReference type="NCBI Taxonomy" id="2597270"/>
    <lineage>
        <taxon>Bacteria</taxon>
        <taxon>Bacillati</taxon>
        <taxon>Bacillota</taxon>
        <taxon>Bacilli</taxon>
        <taxon>Bacillales</taxon>
        <taxon>Bacillaceae</taxon>
        <taxon>Alkalicoccobacillus</taxon>
    </lineage>
</organism>
<dbReference type="PIRSF" id="PIRSF036710">
    <property type="entry name" value="YphA_Bacsu"/>
    <property type="match status" value="1"/>
</dbReference>
<dbReference type="OrthoDB" id="2965169at2"/>